<dbReference type="RefSeq" id="WP_344417454.1">
    <property type="nucleotide sequence ID" value="NZ_BAAAQK010000009.1"/>
</dbReference>
<proteinExistence type="inferred from homology"/>
<feature type="domain" description="SsuA/THI5-like" evidence="5">
    <location>
        <begin position="60"/>
        <end position="267"/>
    </location>
</feature>
<evidence type="ECO:0000313" key="6">
    <source>
        <dbReference type="EMBL" id="GAA1850440.1"/>
    </source>
</evidence>
<comment type="similarity">
    <text evidence="2">Belongs to the bacterial solute-binding protein SsuA/TauA family.</text>
</comment>
<keyword evidence="7" id="KW-1185">Reference proteome</keyword>
<reference evidence="6 7" key="1">
    <citation type="journal article" date="2019" name="Int. J. Syst. Evol. Microbiol.">
        <title>The Global Catalogue of Microorganisms (GCM) 10K type strain sequencing project: providing services to taxonomists for standard genome sequencing and annotation.</title>
        <authorList>
            <consortium name="The Broad Institute Genomics Platform"/>
            <consortium name="The Broad Institute Genome Sequencing Center for Infectious Disease"/>
            <person name="Wu L."/>
            <person name="Ma J."/>
        </authorList>
    </citation>
    <scope>NUCLEOTIDE SEQUENCE [LARGE SCALE GENOMIC DNA]</scope>
    <source>
        <strain evidence="6 7">JCM 16009</strain>
    </source>
</reference>
<dbReference type="PANTHER" id="PTHR30024">
    <property type="entry name" value="ALIPHATIC SULFONATES-BINDING PROTEIN-RELATED"/>
    <property type="match status" value="1"/>
</dbReference>
<evidence type="ECO:0000259" key="5">
    <source>
        <dbReference type="Pfam" id="PF09084"/>
    </source>
</evidence>
<comment type="caution">
    <text evidence="6">The sequence shown here is derived from an EMBL/GenBank/DDBJ whole genome shotgun (WGS) entry which is preliminary data.</text>
</comment>
<dbReference type="PANTHER" id="PTHR30024:SF47">
    <property type="entry name" value="TAURINE-BINDING PERIPLASMIC PROTEIN"/>
    <property type="match status" value="1"/>
</dbReference>
<dbReference type="EMBL" id="BAAAQK010000009">
    <property type="protein sequence ID" value="GAA1850440.1"/>
    <property type="molecule type" value="Genomic_DNA"/>
</dbReference>
<name>A0ABN2N3Q4_9PSEU</name>
<comment type="subcellular location">
    <subcellularLocation>
        <location evidence="1">Periplasm</location>
    </subcellularLocation>
</comment>
<dbReference type="SUPFAM" id="SSF53850">
    <property type="entry name" value="Periplasmic binding protein-like II"/>
    <property type="match status" value="1"/>
</dbReference>
<protein>
    <recommendedName>
        <fullName evidence="5">SsuA/THI5-like domain-containing protein</fullName>
    </recommendedName>
</protein>
<sequence length="368" mass="38019">MFKRKALAAAAAAVALTLLAACGGGSGSGAATGSGTGAASGPDTVRLGGVVKANAGNWFYSVAIRKGIFDKYNIKLERVLAPTSAAAITALVAGDVDLTGPTFDAGIQAQANAPVIKWVGMGYSKFPYDLIVQPNINSVEDLKGKVCGGGVVKSADGMGAQVLIAAASNGTMKLDRDYQLISLGASDLATQTAALSSKQIQCIAQIPPTPSILSAQGYKVLVKADSVGDYGWPLYGLISSPKFYDQRPDVSARFFAAVMESIAWMYDPANKQEAIDILAAEAEIKPEIAAFSYDLITLGGFAPDLKVTAKDLLSVKNGLAKQGVDLAAITEANANSLIEPKVAQAAFQKLSPELQAKVTQLSAQKQAG</sequence>
<evidence type="ECO:0000313" key="7">
    <source>
        <dbReference type="Proteomes" id="UP001500449"/>
    </source>
</evidence>
<evidence type="ECO:0000256" key="2">
    <source>
        <dbReference type="ARBA" id="ARBA00010742"/>
    </source>
</evidence>
<dbReference type="InterPro" id="IPR015168">
    <property type="entry name" value="SsuA/THI5"/>
</dbReference>
<evidence type="ECO:0000256" key="1">
    <source>
        <dbReference type="ARBA" id="ARBA00004418"/>
    </source>
</evidence>
<dbReference type="Proteomes" id="UP001500449">
    <property type="component" value="Unassembled WGS sequence"/>
</dbReference>
<dbReference type="PROSITE" id="PS51257">
    <property type="entry name" value="PROKAR_LIPOPROTEIN"/>
    <property type="match status" value="1"/>
</dbReference>
<dbReference type="Gene3D" id="3.40.190.10">
    <property type="entry name" value="Periplasmic binding protein-like II"/>
    <property type="match status" value="2"/>
</dbReference>
<accession>A0ABN2N3Q4</accession>
<keyword evidence="3 4" id="KW-0732">Signal</keyword>
<dbReference type="Pfam" id="PF09084">
    <property type="entry name" value="NMT1"/>
    <property type="match status" value="1"/>
</dbReference>
<gene>
    <name evidence="6" type="ORF">GCM10009836_32820</name>
</gene>
<evidence type="ECO:0000256" key="4">
    <source>
        <dbReference type="SAM" id="SignalP"/>
    </source>
</evidence>
<evidence type="ECO:0000256" key="3">
    <source>
        <dbReference type="ARBA" id="ARBA00022729"/>
    </source>
</evidence>
<organism evidence="6 7">
    <name type="scientific">Pseudonocardia ailaonensis</name>
    <dbReference type="NCBI Taxonomy" id="367279"/>
    <lineage>
        <taxon>Bacteria</taxon>
        <taxon>Bacillati</taxon>
        <taxon>Actinomycetota</taxon>
        <taxon>Actinomycetes</taxon>
        <taxon>Pseudonocardiales</taxon>
        <taxon>Pseudonocardiaceae</taxon>
        <taxon>Pseudonocardia</taxon>
    </lineage>
</organism>
<feature type="signal peptide" evidence="4">
    <location>
        <begin position="1"/>
        <end position="20"/>
    </location>
</feature>
<feature type="chain" id="PRO_5045672153" description="SsuA/THI5-like domain-containing protein" evidence="4">
    <location>
        <begin position="21"/>
        <end position="368"/>
    </location>
</feature>